<name>A0AAP3CWE5_BACMO</name>
<proteinExistence type="predicted"/>
<gene>
    <name evidence="1" type="ORF">MOD07_16965</name>
</gene>
<dbReference type="Proteomes" id="UP001075387">
    <property type="component" value="Unassembled WGS sequence"/>
</dbReference>
<reference evidence="1" key="1">
    <citation type="submission" date="2022-02" db="EMBL/GenBank/DDBJ databases">
        <title>Crop Bioprotection Bacillus Genome Sequencing.</title>
        <authorList>
            <person name="Dunlap C."/>
        </authorList>
    </citation>
    <scope>NUCLEOTIDE SEQUENCE</scope>
    <source>
        <strain evidence="1">CK3O2B-54A</strain>
    </source>
</reference>
<dbReference type="AlphaFoldDB" id="A0AAP3CWE5"/>
<dbReference type="EMBL" id="JALAQA010000008">
    <property type="protein sequence ID" value="MCY8511228.1"/>
    <property type="molecule type" value="Genomic_DNA"/>
</dbReference>
<evidence type="ECO:0000313" key="2">
    <source>
        <dbReference type="Proteomes" id="UP001075387"/>
    </source>
</evidence>
<sequence>MYLISQVWSKAKFHMVISESESLHQKALYKLEAQGGKVIRTERIDNTLGSVIVNGKRSVWPLTKSERVEQNV</sequence>
<evidence type="ECO:0000313" key="1">
    <source>
        <dbReference type="EMBL" id="MCY8511228.1"/>
    </source>
</evidence>
<protein>
    <submittedName>
        <fullName evidence="1">Uncharacterized protein</fullName>
    </submittedName>
</protein>
<accession>A0AAP3CWE5</accession>
<comment type="caution">
    <text evidence="1">The sequence shown here is derived from an EMBL/GenBank/DDBJ whole genome shotgun (WGS) entry which is preliminary data.</text>
</comment>
<organism evidence="1 2">
    <name type="scientific">Bacillus mojavensis</name>
    <dbReference type="NCBI Taxonomy" id="72360"/>
    <lineage>
        <taxon>Bacteria</taxon>
        <taxon>Bacillati</taxon>
        <taxon>Bacillota</taxon>
        <taxon>Bacilli</taxon>
        <taxon>Bacillales</taxon>
        <taxon>Bacillaceae</taxon>
        <taxon>Bacillus</taxon>
    </lineage>
</organism>
<dbReference type="RefSeq" id="WP_268447154.1">
    <property type="nucleotide sequence ID" value="NZ_JALAQA010000008.1"/>
</dbReference>